<dbReference type="EMBL" id="CP076132">
    <property type="protein sequence ID" value="QWG03873.1"/>
    <property type="molecule type" value="Genomic_DNA"/>
</dbReference>
<dbReference type="SUPFAM" id="SSF52540">
    <property type="entry name" value="P-loop containing nucleoside triphosphate hydrolases"/>
    <property type="match status" value="1"/>
</dbReference>
<organism evidence="5 6">
    <name type="scientific">Flammeovirga yaeyamensis</name>
    <dbReference type="NCBI Taxonomy" id="367791"/>
    <lineage>
        <taxon>Bacteria</taxon>
        <taxon>Pseudomonadati</taxon>
        <taxon>Bacteroidota</taxon>
        <taxon>Cytophagia</taxon>
        <taxon>Cytophagales</taxon>
        <taxon>Flammeovirgaceae</taxon>
        <taxon>Flammeovirga</taxon>
    </lineage>
</organism>
<dbReference type="InterPro" id="IPR050153">
    <property type="entry name" value="Metal_Ion_Import_ABC"/>
</dbReference>
<keyword evidence="1" id="KW-0813">Transport</keyword>
<dbReference type="GO" id="GO:0016887">
    <property type="term" value="F:ATP hydrolysis activity"/>
    <property type="evidence" value="ECO:0007669"/>
    <property type="project" value="InterPro"/>
</dbReference>
<dbReference type="InterPro" id="IPR027417">
    <property type="entry name" value="P-loop_NTPase"/>
</dbReference>
<gene>
    <name evidence="5" type="ORF">KMW28_09935</name>
</gene>
<evidence type="ECO:0000256" key="3">
    <source>
        <dbReference type="ARBA" id="ARBA00022840"/>
    </source>
</evidence>
<evidence type="ECO:0000259" key="4">
    <source>
        <dbReference type="PROSITE" id="PS50893"/>
    </source>
</evidence>
<dbReference type="SMART" id="SM00382">
    <property type="entry name" value="AAA"/>
    <property type="match status" value="1"/>
</dbReference>
<dbReference type="KEGG" id="fya:KMW28_09935"/>
<reference evidence="5 6" key="1">
    <citation type="submission" date="2021-05" db="EMBL/GenBank/DDBJ databases">
        <title>Comparative genomic studies on the polysaccharide-degrading batcterial strains of the Flammeovirga genus.</title>
        <authorList>
            <person name="Zewei F."/>
            <person name="Zheng Z."/>
            <person name="Yu L."/>
            <person name="Ruyue G."/>
            <person name="Yanhong M."/>
            <person name="Yuanyuan C."/>
            <person name="Jingyan G."/>
            <person name="Wenjun H."/>
        </authorList>
    </citation>
    <scope>NUCLEOTIDE SEQUENCE [LARGE SCALE GENOMIC DNA]</scope>
    <source>
        <strain evidence="5 6">NBRC:100898</strain>
    </source>
</reference>
<proteinExistence type="predicted"/>
<dbReference type="PANTHER" id="PTHR42734">
    <property type="entry name" value="METAL TRANSPORT SYSTEM ATP-BINDING PROTEIN TM_0124-RELATED"/>
    <property type="match status" value="1"/>
</dbReference>
<evidence type="ECO:0000256" key="2">
    <source>
        <dbReference type="ARBA" id="ARBA00022741"/>
    </source>
</evidence>
<sequence length="351" mass="40140">MKTIEIKNLITGYHQKNKEIYKVGNYPSLTLNKGDFVTLIGRNGIGKSTLLKTLSGDIPPIEGEVKINGTPIHQLDNITRSKLISFVLPNVQINGRLTVEEVVMLGRYPYINWWGKTSDDDKLSVIRALESVQAMHLKNRDITTLSDGEKQKVMIARALAQDTPIIFLDESTAHLDLPNRVEVFQLLKIIARKSQKTILLSTHEIEMSLQVADYIWLLQKGKCTFGTPDLLVSKNTIREVFNSNYVGFDKESGVFKFCSIEKQFSFGIELDVSVKDYLGHQDVDIRILWLIKKFISEGCDESKDADVQIKLLYSTDNELLEWNVTYKNKTLIYQDHDNLNLYNQINKDFFS</sequence>
<dbReference type="InterPro" id="IPR003593">
    <property type="entry name" value="AAA+_ATPase"/>
</dbReference>
<keyword evidence="2" id="KW-0547">Nucleotide-binding</keyword>
<dbReference type="Pfam" id="PF00005">
    <property type="entry name" value="ABC_tran"/>
    <property type="match status" value="1"/>
</dbReference>
<accession>A0AAX1NCW7</accession>
<dbReference type="GO" id="GO:0005524">
    <property type="term" value="F:ATP binding"/>
    <property type="evidence" value="ECO:0007669"/>
    <property type="project" value="UniProtKB-KW"/>
</dbReference>
<dbReference type="PANTHER" id="PTHR42734:SF21">
    <property type="entry name" value="IRON ABC TRANSPORTER, ATP-BINDING PROTEIN"/>
    <property type="match status" value="1"/>
</dbReference>
<name>A0AAX1NCW7_9BACT</name>
<dbReference type="RefSeq" id="WP_169665295.1">
    <property type="nucleotide sequence ID" value="NZ_CP076132.1"/>
</dbReference>
<evidence type="ECO:0000256" key="1">
    <source>
        <dbReference type="ARBA" id="ARBA00022448"/>
    </source>
</evidence>
<evidence type="ECO:0000313" key="5">
    <source>
        <dbReference type="EMBL" id="QWG03873.1"/>
    </source>
</evidence>
<evidence type="ECO:0000313" key="6">
    <source>
        <dbReference type="Proteomes" id="UP000678679"/>
    </source>
</evidence>
<dbReference type="InterPro" id="IPR003439">
    <property type="entry name" value="ABC_transporter-like_ATP-bd"/>
</dbReference>
<keyword evidence="3 5" id="KW-0067">ATP-binding</keyword>
<protein>
    <submittedName>
        <fullName evidence="5">ATP-binding cassette domain-containing protein</fullName>
    </submittedName>
</protein>
<dbReference type="PROSITE" id="PS50893">
    <property type="entry name" value="ABC_TRANSPORTER_2"/>
    <property type="match status" value="1"/>
</dbReference>
<keyword evidence="6" id="KW-1185">Reference proteome</keyword>
<feature type="domain" description="ABC transporter" evidence="4">
    <location>
        <begin position="4"/>
        <end position="245"/>
    </location>
</feature>
<dbReference type="CDD" id="cd03214">
    <property type="entry name" value="ABC_Iron-Siderophores_B12_Hemin"/>
    <property type="match status" value="1"/>
</dbReference>
<dbReference type="AlphaFoldDB" id="A0AAX1NCW7"/>
<dbReference type="Proteomes" id="UP000678679">
    <property type="component" value="Chromosome 1"/>
</dbReference>
<dbReference type="Gene3D" id="3.40.50.300">
    <property type="entry name" value="P-loop containing nucleotide triphosphate hydrolases"/>
    <property type="match status" value="1"/>
</dbReference>